<keyword evidence="2" id="KW-0560">Oxidoreductase</keyword>
<protein>
    <submittedName>
        <fullName evidence="5">Xanthine dehydrogenase family protein molybdopterin-binding subunit</fullName>
    </submittedName>
</protein>
<feature type="domain" description="Aldehyde oxidase/xanthine dehydrogenase a/b hammerhead" evidence="4">
    <location>
        <begin position="17"/>
        <end position="134"/>
    </location>
</feature>
<evidence type="ECO:0000313" key="5">
    <source>
        <dbReference type="EMBL" id="MEQ3554389.1"/>
    </source>
</evidence>
<feature type="region of interest" description="Disordered" evidence="3">
    <location>
        <begin position="447"/>
        <end position="466"/>
    </location>
</feature>
<dbReference type="Pfam" id="PF01315">
    <property type="entry name" value="Ald_Xan_dh_C"/>
    <property type="match status" value="1"/>
</dbReference>
<evidence type="ECO:0000256" key="2">
    <source>
        <dbReference type="ARBA" id="ARBA00023002"/>
    </source>
</evidence>
<comment type="caution">
    <text evidence="5">The sequence shown here is derived from an EMBL/GenBank/DDBJ whole genome shotgun (WGS) entry which is preliminary data.</text>
</comment>
<dbReference type="PANTHER" id="PTHR11908:SF132">
    <property type="entry name" value="ALDEHYDE OXIDASE 1-RELATED"/>
    <property type="match status" value="1"/>
</dbReference>
<sequence>MTSSSRWPRTDAESFVEGRATFIDDLRPEGLAHLAVVRSTRPHARITGIDAVAAKAVDGVLRVVDGREARLHLRPMPYQFGEPELIGGRRSSLEALPVERVRYVGEPVAVVVAETARAARRGAAAVTVGYDDLPALLDAGPFLGRDPLAPELERHVIASHHVTAGDAAAALARAEHRLDLTFSVARSTTAPIEPRGYLASWDRAGRLTVQASHQQPFQLRAELAEILGLAEADVRVVVPHVGGAFGAKMTGQVEEPLVCLASRLCGRPVKWIESREECFLGGGREQVHRLQVGFDATGRVHALRDDMVVPVGAESVSPGWRQGWVSAASFPTAYDVAHVDVHSRVVATHVPPWHSCRGFGKEAPIFVMERTMDLVGRRLGLDPAEVRRRNLVRPAQLPYRTPAGFLIDSADLPALLDRVAGADDDGARDDAGTGRFVGTGIAVEVTPEGGGHAAARSGPGVPTTSAAPESAAVALTADGRFEVRTGTTSPGSGNETALARLAADELGTTRDAVTVVQGDTDRCPPGTGNASSRAIAVGGPAVVLAARGLATAVRAAAAELLGADTDELVLGAGAVAGPEGQQITLAELHRRTGGVPACTRSYRPEPPEDPGYRYSYPYFSSAAYRARVTVDAGTGAVRLDALTAVHDCGRVVDPVLVEGQLHGALAMGAGLALSEASRTDDAGAPATRSFKEYLVPRANDLPEFVLGHHETPAPYTLLGAKGAGEAGVGGALAAIANAVDDAVGRLGGSPVTTVPLDPPTVLALLHPDGDVR</sequence>
<proteinExistence type="predicted"/>
<dbReference type="InterPro" id="IPR046867">
    <property type="entry name" value="AldOxase/xan_DH_MoCoBD2"/>
</dbReference>
<evidence type="ECO:0000313" key="6">
    <source>
        <dbReference type="Proteomes" id="UP001494902"/>
    </source>
</evidence>
<gene>
    <name evidence="5" type="ORF">WIS52_28315</name>
</gene>
<dbReference type="SUPFAM" id="SSF54665">
    <property type="entry name" value="CO dehydrogenase molybdoprotein N-domain-like"/>
    <property type="match status" value="1"/>
</dbReference>
<dbReference type="Pfam" id="PF02738">
    <property type="entry name" value="MoCoBD_1"/>
    <property type="match status" value="1"/>
</dbReference>
<evidence type="ECO:0000256" key="3">
    <source>
        <dbReference type="SAM" id="MobiDB-lite"/>
    </source>
</evidence>
<dbReference type="InterPro" id="IPR037165">
    <property type="entry name" value="AldOxase/xan_DH_Mopterin-bd_sf"/>
</dbReference>
<dbReference type="InterPro" id="IPR000674">
    <property type="entry name" value="Ald_Oxase/Xan_DH_a/b"/>
</dbReference>
<dbReference type="Pfam" id="PF20256">
    <property type="entry name" value="MoCoBD_2"/>
    <property type="match status" value="1"/>
</dbReference>
<dbReference type="Gene3D" id="3.90.1170.50">
    <property type="entry name" value="Aldehyde oxidase/xanthine dehydrogenase, a/b hammerhead"/>
    <property type="match status" value="1"/>
</dbReference>
<name>A0ABV1KKB3_9PSEU</name>
<keyword evidence="1" id="KW-0500">Molybdenum</keyword>
<accession>A0ABV1KKB3</accession>
<dbReference type="EMBL" id="JBEDNQ010000014">
    <property type="protein sequence ID" value="MEQ3554389.1"/>
    <property type="molecule type" value="Genomic_DNA"/>
</dbReference>
<organism evidence="5 6">
    <name type="scientific">Pseudonocardia nematodicida</name>
    <dbReference type="NCBI Taxonomy" id="1206997"/>
    <lineage>
        <taxon>Bacteria</taxon>
        <taxon>Bacillati</taxon>
        <taxon>Actinomycetota</taxon>
        <taxon>Actinomycetes</taxon>
        <taxon>Pseudonocardiales</taxon>
        <taxon>Pseudonocardiaceae</taxon>
        <taxon>Pseudonocardia</taxon>
    </lineage>
</organism>
<dbReference type="InterPro" id="IPR008274">
    <property type="entry name" value="AldOxase/xan_DH_MoCoBD1"/>
</dbReference>
<dbReference type="Proteomes" id="UP001494902">
    <property type="component" value="Unassembled WGS sequence"/>
</dbReference>
<reference evidence="5 6" key="1">
    <citation type="submission" date="2024-03" db="EMBL/GenBank/DDBJ databases">
        <title>Draft genome sequence of Pseudonocardia nematodicida JCM 31783.</title>
        <authorList>
            <person name="Butdee W."/>
            <person name="Duangmal K."/>
        </authorList>
    </citation>
    <scope>NUCLEOTIDE SEQUENCE [LARGE SCALE GENOMIC DNA]</scope>
    <source>
        <strain evidence="5 6">JCM 31783</strain>
    </source>
</reference>
<evidence type="ECO:0000259" key="4">
    <source>
        <dbReference type="SMART" id="SM01008"/>
    </source>
</evidence>
<dbReference type="InterPro" id="IPR036856">
    <property type="entry name" value="Ald_Oxase/Xan_DH_a/b_sf"/>
</dbReference>
<dbReference type="Gene3D" id="3.30.365.10">
    <property type="entry name" value="Aldehyde oxidase/xanthine dehydrogenase, molybdopterin binding domain"/>
    <property type="match status" value="4"/>
</dbReference>
<dbReference type="RefSeq" id="WP_349301457.1">
    <property type="nucleotide sequence ID" value="NZ_JBEDNQ010000014.1"/>
</dbReference>
<dbReference type="SUPFAM" id="SSF56003">
    <property type="entry name" value="Molybdenum cofactor-binding domain"/>
    <property type="match status" value="1"/>
</dbReference>
<dbReference type="SMART" id="SM01008">
    <property type="entry name" value="Ald_Xan_dh_C"/>
    <property type="match status" value="1"/>
</dbReference>
<keyword evidence="6" id="KW-1185">Reference proteome</keyword>
<dbReference type="PANTHER" id="PTHR11908">
    <property type="entry name" value="XANTHINE DEHYDROGENASE"/>
    <property type="match status" value="1"/>
</dbReference>
<evidence type="ECO:0000256" key="1">
    <source>
        <dbReference type="ARBA" id="ARBA00022505"/>
    </source>
</evidence>
<dbReference type="InterPro" id="IPR016208">
    <property type="entry name" value="Ald_Oxase/xanthine_DH-like"/>
</dbReference>